<dbReference type="EMBL" id="HBEY01033173">
    <property type="protein sequence ID" value="CAD8612448.1"/>
    <property type="molecule type" value="Transcribed_RNA"/>
</dbReference>
<gene>
    <name evidence="1" type="ORF">CPEL01642_LOCUS15828</name>
</gene>
<dbReference type="SUPFAM" id="SSF53335">
    <property type="entry name" value="S-adenosyl-L-methionine-dependent methyltransferases"/>
    <property type="match status" value="1"/>
</dbReference>
<protein>
    <submittedName>
        <fullName evidence="1">Uncharacterized protein</fullName>
    </submittedName>
</protein>
<evidence type="ECO:0000313" key="1">
    <source>
        <dbReference type="EMBL" id="CAD8612448.1"/>
    </source>
</evidence>
<dbReference type="Pfam" id="PF13578">
    <property type="entry name" value="Methyltransf_24"/>
    <property type="match status" value="1"/>
</dbReference>
<reference evidence="1" key="1">
    <citation type="submission" date="2021-01" db="EMBL/GenBank/DDBJ databases">
        <authorList>
            <person name="Corre E."/>
            <person name="Pelletier E."/>
            <person name="Niang G."/>
            <person name="Scheremetjew M."/>
            <person name="Finn R."/>
            <person name="Kale V."/>
            <person name="Holt S."/>
            <person name="Cochrane G."/>
            <person name="Meng A."/>
            <person name="Brown T."/>
            <person name="Cohen L."/>
        </authorList>
    </citation>
    <scope>NUCLEOTIDE SEQUENCE</scope>
    <source>
        <strain evidence="1">PLY182g</strain>
    </source>
</reference>
<accession>A0A7S0Q2A5</accession>
<dbReference type="AlphaFoldDB" id="A0A7S0Q2A5"/>
<name>A0A7S0Q2A5_9EUKA</name>
<sequence length="354" mass="39197">MGVAQLLVSSYAFAEQDLASGLVDGGHLLRGDSAVDDATVIDSVWSCTRHSMGWRDGSGDWPSLADLQATESSAGKASWRRGSALIKSHGRKLKRASNGLALSSQVAIMQDLNLLHHLAHISNAGMSGETGFASGVSGLAIRSALRSDATHIAIDPFQPAFDRLGLSAATLLDQTLGANASRFLHINETASFALAWLLRRRVCFDFFFMDDGHKFDDNVVELYHITKMLAVGGILVLHDTWLPSMNWTVNYIQANLLHLELVPPPTRSVMQVIVKRYHDNRRWDHFKPWGQSLPKRRPIKAGHGEGLERCGYFKDVKPERWCKPRRSRCRAPDGSAEAYMYTRCNATCNGCSDY</sequence>
<dbReference type="Gene3D" id="3.40.50.150">
    <property type="entry name" value="Vaccinia Virus protein VP39"/>
    <property type="match status" value="1"/>
</dbReference>
<proteinExistence type="predicted"/>
<dbReference type="InterPro" id="IPR029063">
    <property type="entry name" value="SAM-dependent_MTases_sf"/>
</dbReference>
<organism evidence="1">
    <name type="scientific">Coccolithus braarudii</name>
    <dbReference type="NCBI Taxonomy" id="221442"/>
    <lineage>
        <taxon>Eukaryota</taxon>
        <taxon>Haptista</taxon>
        <taxon>Haptophyta</taxon>
        <taxon>Prymnesiophyceae</taxon>
        <taxon>Coccolithales</taxon>
        <taxon>Coccolithaceae</taxon>
        <taxon>Coccolithus</taxon>
    </lineage>
</organism>